<protein>
    <submittedName>
        <fullName evidence="1">Uncharacterized protein</fullName>
    </submittedName>
</protein>
<comment type="caution">
    <text evidence="1">The sequence shown here is derived from an EMBL/GenBank/DDBJ whole genome shotgun (WGS) entry which is preliminary data.</text>
</comment>
<accession>H7EMV0</accession>
<gene>
    <name evidence="1" type="ORF">TresaDRAFT_0839</name>
</gene>
<organism evidence="1 2">
    <name type="scientific">Treponema saccharophilum DSM 2985</name>
    <dbReference type="NCBI Taxonomy" id="907348"/>
    <lineage>
        <taxon>Bacteria</taxon>
        <taxon>Pseudomonadati</taxon>
        <taxon>Spirochaetota</taxon>
        <taxon>Spirochaetia</taxon>
        <taxon>Spirochaetales</taxon>
        <taxon>Treponemataceae</taxon>
        <taxon>Treponema</taxon>
    </lineage>
</organism>
<evidence type="ECO:0000313" key="2">
    <source>
        <dbReference type="Proteomes" id="UP000003571"/>
    </source>
</evidence>
<dbReference type="AlphaFoldDB" id="H7EMV0"/>
<sequence length="145" mass="16413">MDILRMIRSLFEKKQKTYVELDDKYVIVTNTLSYPVLCLKTSIIVSETEKALYSFDTAAPKGKGRVFSFTEGMKKWATQDGKYSICPMSTNATETESLKQDKEAIIAYAKELKVSDVVIDSLEIGCDGYPKPVQEIIYDENGNRM</sequence>
<name>H7EMV0_9SPIR</name>
<keyword evidence="2" id="KW-1185">Reference proteome</keyword>
<dbReference type="Proteomes" id="UP000003571">
    <property type="component" value="Unassembled WGS sequence"/>
</dbReference>
<proteinExistence type="predicted"/>
<reference evidence="1 2" key="1">
    <citation type="submission" date="2011-09" db="EMBL/GenBank/DDBJ databases">
        <title>The draft genome of Treponema saccharophilum DSM 2985.</title>
        <authorList>
            <consortium name="US DOE Joint Genome Institute (JGI-PGF)"/>
            <person name="Lucas S."/>
            <person name="Copeland A."/>
            <person name="Lapidus A."/>
            <person name="Glavina del Rio T."/>
            <person name="Dalin E."/>
            <person name="Tice H."/>
            <person name="Bruce D."/>
            <person name="Goodwin L."/>
            <person name="Pitluck S."/>
            <person name="Peters L."/>
            <person name="Kyrpides N."/>
            <person name="Mavromatis K."/>
            <person name="Ivanova N."/>
            <person name="Markowitz V."/>
            <person name="Cheng J.-F."/>
            <person name="Hugenholtz P."/>
            <person name="Woyke T."/>
            <person name="Wu D."/>
            <person name="Gronow S."/>
            <person name="Wellnitz S."/>
            <person name="Brambilla E."/>
            <person name="Klenk H.-P."/>
            <person name="Eisen J.A."/>
        </authorList>
    </citation>
    <scope>NUCLEOTIDE SEQUENCE [LARGE SCALE GENOMIC DNA]</scope>
    <source>
        <strain evidence="1 2">DSM 2985</strain>
    </source>
</reference>
<dbReference type="RefSeq" id="WP_002705728.1">
    <property type="nucleotide sequence ID" value="NZ_AGRW01000052.1"/>
</dbReference>
<dbReference type="EMBL" id="AGRW01000052">
    <property type="protein sequence ID" value="EIC01014.1"/>
    <property type="molecule type" value="Genomic_DNA"/>
</dbReference>
<evidence type="ECO:0000313" key="1">
    <source>
        <dbReference type="EMBL" id="EIC01014.1"/>
    </source>
</evidence>